<dbReference type="SMART" id="SM00028">
    <property type="entry name" value="TPR"/>
    <property type="match status" value="7"/>
</dbReference>
<accession>A0ABT2G7N6</accession>
<evidence type="ECO:0000256" key="2">
    <source>
        <dbReference type="ARBA" id="ARBA00022803"/>
    </source>
</evidence>
<feature type="repeat" description="TPR" evidence="3">
    <location>
        <begin position="322"/>
        <end position="355"/>
    </location>
</feature>
<dbReference type="PANTHER" id="PTHR44858:SF1">
    <property type="entry name" value="UDP-N-ACETYLGLUCOSAMINE--PEPTIDE N-ACETYLGLUCOSAMINYLTRANSFERASE SPINDLY-RELATED"/>
    <property type="match status" value="1"/>
</dbReference>
<dbReference type="Pfam" id="PF13181">
    <property type="entry name" value="TPR_8"/>
    <property type="match status" value="1"/>
</dbReference>
<dbReference type="SUPFAM" id="SSF48452">
    <property type="entry name" value="TPR-like"/>
    <property type="match status" value="1"/>
</dbReference>
<evidence type="ECO:0000256" key="3">
    <source>
        <dbReference type="PROSITE-ProRule" id="PRU00339"/>
    </source>
</evidence>
<dbReference type="RefSeq" id="WP_259414804.1">
    <property type="nucleotide sequence ID" value="NZ_JANWGH010000002.1"/>
</dbReference>
<name>A0ABT2G7N6_9BACT</name>
<dbReference type="Gene3D" id="1.25.40.10">
    <property type="entry name" value="Tetratricopeptide repeat domain"/>
    <property type="match status" value="4"/>
</dbReference>
<gene>
    <name evidence="5" type="ORF">NY014_11910</name>
</gene>
<dbReference type="EMBL" id="JANWGH010000002">
    <property type="protein sequence ID" value="MCS5491142.1"/>
    <property type="molecule type" value="Genomic_DNA"/>
</dbReference>
<dbReference type="PROSITE" id="PS50005">
    <property type="entry name" value="TPR"/>
    <property type="match status" value="3"/>
</dbReference>
<proteinExistence type="predicted"/>
<dbReference type="InterPro" id="IPR011990">
    <property type="entry name" value="TPR-like_helical_dom_sf"/>
</dbReference>
<feature type="signal peptide" evidence="4">
    <location>
        <begin position="1"/>
        <end position="20"/>
    </location>
</feature>
<protein>
    <submittedName>
        <fullName evidence="5">Tetratricopeptide repeat protein</fullName>
    </submittedName>
</protein>
<feature type="repeat" description="TPR" evidence="3">
    <location>
        <begin position="155"/>
        <end position="188"/>
    </location>
</feature>
<evidence type="ECO:0000256" key="1">
    <source>
        <dbReference type="ARBA" id="ARBA00022737"/>
    </source>
</evidence>
<dbReference type="PANTHER" id="PTHR44858">
    <property type="entry name" value="TETRATRICOPEPTIDE REPEAT PROTEIN 6"/>
    <property type="match status" value="1"/>
</dbReference>
<sequence length="400" mass="46224">MRILCLLVLLVGIPIPFASAQITSDKNDFEKALEAYESEDYEQAFFLIDQWIKDHPTDATAYWYQGQIYEKFPGENEPFALEYYNQAIFHNPEIASFFFSRGRLLLKMERFGEAAEDFKTFLRLPKGETTQIIYRKNATEGGVSGIFTEQSENLTPVFYHLGLCYMGMKQYEEALNYFNQAIKGKAEADYFAEKGFALWKLNKNEEAEKALIHALEISPEHFIAKERLALIQGKDITELQEPYDLAIKNKPEDPQVWKKRGYFFLNQGKLDEAKQDLEKAVELNPQDPESWLYLGTVFNREELHKQAENYFSEGLFQDERNPELLLARGQARYQLGNLEGAMADFIQLIAVDPALPTAYYHRGITLLRMDRKSEACQNLKLAADWGMEASQQAWEKACQN</sequence>
<organism evidence="5 6">
    <name type="scientific">Algoriphagus limi</name>
    <dbReference type="NCBI Taxonomy" id="2975273"/>
    <lineage>
        <taxon>Bacteria</taxon>
        <taxon>Pseudomonadati</taxon>
        <taxon>Bacteroidota</taxon>
        <taxon>Cytophagia</taxon>
        <taxon>Cytophagales</taxon>
        <taxon>Cyclobacteriaceae</taxon>
        <taxon>Algoriphagus</taxon>
    </lineage>
</organism>
<feature type="chain" id="PRO_5047371950" evidence="4">
    <location>
        <begin position="21"/>
        <end position="400"/>
    </location>
</feature>
<dbReference type="Pfam" id="PF00515">
    <property type="entry name" value="TPR_1"/>
    <property type="match status" value="2"/>
</dbReference>
<dbReference type="Pfam" id="PF13432">
    <property type="entry name" value="TPR_16"/>
    <property type="match status" value="1"/>
</dbReference>
<dbReference type="Proteomes" id="UP001206788">
    <property type="component" value="Unassembled WGS sequence"/>
</dbReference>
<comment type="caution">
    <text evidence="5">The sequence shown here is derived from an EMBL/GenBank/DDBJ whole genome shotgun (WGS) entry which is preliminary data.</text>
</comment>
<evidence type="ECO:0000256" key="4">
    <source>
        <dbReference type="SAM" id="SignalP"/>
    </source>
</evidence>
<evidence type="ECO:0000313" key="5">
    <source>
        <dbReference type="EMBL" id="MCS5491142.1"/>
    </source>
</evidence>
<dbReference type="InterPro" id="IPR050498">
    <property type="entry name" value="Ycf3"/>
</dbReference>
<evidence type="ECO:0000313" key="6">
    <source>
        <dbReference type="Proteomes" id="UP001206788"/>
    </source>
</evidence>
<reference evidence="5 6" key="1">
    <citation type="submission" date="2022-08" db="EMBL/GenBank/DDBJ databases">
        <title>Algoriphagus sp. CAU 1643 isolated from mud.</title>
        <authorList>
            <person name="Kim W."/>
        </authorList>
    </citation>
    <scope>NUCLEOTIDE SEQUENCE [LARGE SCALE GENOMIC DNA]</scope>
    <source>
        <strain evidence="5 6">CAU 1643</strain>
    </source>
</reference>
<keyword evidence="6" id="KW-1185">Reference proteome</keyword>
<dbReference type="InterPro" id="IPR019734">
    <property type="entry name" value="TPR_rpt"/>
</dbReference>
<keyword evidence="2 3" id="KW-0802">TPR repeat</keyword>
<dbReference type="SUPFAM" id="SSF81901">
    <property type="entry name" value="HCP-like"/>
    <property type="match status" value="1"/>
</dbReference>
<keyword evidence="4" id="KW-0732">Signal</keyword>
<keyword evidence="1" id="KW-0677">Repeat</keyword>
<dbReference type="Pfam" id="PF13414">
    <property type="entry name" value="TPR_11"/>
    <property type="match status" value="1"/>
</dbReference>
<dbReference type="PROSITE" id="PS50293">
    <property type="entry name" value="TPR_REGION"/>
    <property type="match status" value="2"/>
</dbReference>
<feature type="repeat" description="TPR" evidence="3">
    <location>
        <begin position="254"/>
        <end position="287"/>
    </location>
</feature>